<dbReference type="Gramene" id="TraesCS2A02G042900.1">
    <property type="protein sequence ID" value="TraesCS2A02G042900.1"/>
    <property type="gene ID" value="TraesCS2A02G042900"/>
</dbReference>
<dbReference type="Gramene" id="TraesWEE_scaffold_000314_01G000200.1">
    <property type="protein sequence ID" value="TraesWEE_scaffold_000314_01G000200.1"/>
    <property type="gene ID" value="TraesWEE_scaffold_000314_01G000200"/>
</dbReference>
<dbReference type="Proteomes" id="UP000019116">
    <property type="component" value="Chromosome 2A"/>
</dbReference>
<sequence length="155" mass="16683">MSTVKVGMFGGSNGDVCDITGLSSFAPSSLRSMEIWSTPGHQGVVNAIRFTFVDSKNNAIPVGPWGTPLRGQKSQTIHLTNVRVIELSGYTNGQYITSLSFRTTDAPRHHGPFGKVRPATGSDTYFRVPLMHGSIVAFCAQADDYLSAIGAYLKN</sequence>
<dbReference type="Gramene" id="TraesROB_scaffold_004944_01G000700.1">
    <property type="protein sequence ID" value="TraesROB_scaffold_004944_01G000700.1"/>
    <property type="gene ID" value="TraesROB_scaffold_004944_01G000700"/>
</dbReference>
<evidence type="ECO:0000313" key="3">
    <source>
        <dbReference type="EnsemblPlants" id="TraesCS2A02G042900.1"/>
    </source>
</evidence>
<dbReference type="Gramene" id="TraesNOR2A03G00598260.1">
    <property type="protein sequence ID" value="TraesNOR2A03G00598260.1"/>
    <property type="gene ID" value="TraesNOR2A03G00598260"/>
</dbReference>
<dbReference type="Gramene" id="TraesCS2A03G0081300.1">
    <property type="protein sequence ID" value="TraesCS2A03G0081300.1.CDS"/>
    <property type="gene ID" value="TraesCS2A03G0081300"/>
</dbReference>
<name>A0A3B6AQB6_WHEAT</name>
<dbReference type="InterPro" id="IPR001229">
    <property type="entry name" value="Jacalin-like_lectin_dom"/>
</dbReference>
<dbReference type="OrthoDB" id="581483at2759"/>
<evidence type="ECO:0000256" key="1">
    <source>
        <dbReference type="ARBA" id="ARBA00022734"/>
    </source>
</evidence>
<keyword evidence="1" id="KW-0430">Lectin</keyword>
<accession>A0A3B6AQB6</accession>
<organism evidence="3">
    <name type="scientific">Triticum aestivum</name>
    <name type="common">Wheat</name>
    <dbReference type="NCBI Taxonomy" id="4565"/>
    <lineage>
        <taxon>Eukaryota</taxon>
        <taxon>Viridiplantae</taxon>
        <taxon>Streptophyta</taxon>
        <taxon>Embryophyta</taxon>
        <taxon>Tracheophyta</taxon>
        <taxon>Spermatophyta</taxon>
        <taxon>Magnoliopsida</taxon>
        <taxon>Liliopsida</taxon>
        <taxon>Poales</taxon>
        <taxon>Poaceae</taxon>
        <taxon>BOP clade</taxon>
        <taxon>Pooideae</taxon>
        <taxon>Triticodae</taxon>
        <taxon>Triticeae</taxon>
        <taxon>Triticinae</taxon>
        <taxon>Triticum</taxon>
    </lineage>
</organism>
<dbReference type="Gramene" id="TraesLAC2A03G00594670.1">
    <property type="protein sequence ID" value="TraesLAC2A03G00594670.1"/>
    <property type="gene ID" value="TraesLAC2A03G00594670"/>
</dbReference>
<proteinExistence type="predicted"/>
<reference evidence="3" key="1">
    <citation type="submission" date="2018-08" db="EMBL/GenBank/DDBJ databases">
        <authorList>
            <person name="Rossello M."/>
        </authorList>
    </citation>
    <scope>NUCLEOTIDE SEQUENCE [LARGE SCALE GENOMIC DNA]</scope>
    <source>
        <strain evidence="3">cv. Chinese Spring</strain>
    </source>
</reference>
<dbReference type="Pfam" id="PF01419">
    <property type="entry name" value="Jacalin"/>
    <property type="match status" value="1"/>
</dbReference>
<dbReference type="EnsemblPlants" id="TraesCS2A02G042900.1">
    <property type="protein sequence ID" value="TraesCS2A02G042900.1"/>
    <property type="gene ID" value="TraesCS2A02G042900"/>
</dbReference>
<dbReference type="PANTHER" id="PTHR46506">
    <property type="entry name" value="OS05G0143600 PROTEIN"/>
    <property type="match status" value="1"/>
</dbReference>
<keyword evidence="4" id="KW-1185">Reference proteome</keyword>
<protein>
    <recommendedName>
        <fullName evidence="2">Jacalin-type lectin domain-containing protein</fullName>
    </recommendedName>
</protein>
<evidence type="ECO:0000259" key="2">
    <source>
        <dbReference type="PROSITE" id="PS51752"/>
    </source>
</evidence>
<dbReference type="SMR" id="A0A3B6AQB6"/>
<dbReference type="AlphaFoldDB" id="A0A3B6AQB6"/>
<reference evidence="3" key="2">
    <citation type="submission" date="2018-10" db="UniProtKB">
        <authorList>
            <consortium name="EnsemblPlants"/>
        </authorList>
    </citation>
    <scope>IDENTIFICATION</scope>
</reference>
<dbReference type="Gene3D" id="2.100.10.30">
    <property type="entry name" value="Jacalin-like lectin domain"/>
    <property type="match status" value="1"/>
</dbReference>
<dbReference type="SUPFAM" id="SSF51101">
    <property type="entry name" value="Mannose-binding lectins"/>
    <property type="match status" value="1"/>
</dbReference>
<dbReference type="Gramene" id="TraesPARA_EIv1.0_0456190.1">
    <property type="protein sequence ID" value="TraesPARA_EIv1.0_0456190.1.CDS"/>
    <property type="gene ID" value="TraesPARA_EIv1.0_0456190"/>
</dbReference>
<dbReference type="InterPro" id="IPR036404">
    <property type="entry name" value="Jacalin-like_lectin_dom_sf"/>
</dbReference>
<dbReference type="Gramene" id="TraesCLE_scaffold_032095_01G000200.1">
    <property type="protein sequence ID" value="TraesCLE_scaffold_032095_01G000200.1"/>
    <property type="gene ID" value="TraesCLE_scaffold_032095_01G000200"/>
</dbReference>
<dbReference type="PROSITE" id="PS51752">
    <property type="entry name" value="JACALIN_LECTIN"/>
    <property type="match status" value="1"/>
</dbReference>
<dbReference type="GO" id="GO:0030246">
    <property type="term" value="F:carbohydrate binding"/>
    <property type="evidence" value="ECO:0007669"/>
    <property type="project" value="UniProtKB-KW"/>
</dbReference>
<evidence type="ECO:0000313" key="4">
    <source>
        <dbReference type="Proteomes" id="UP000019116"/>
    </source>
</evidence>
<feature type="domain" description="Jacalin-type lectin" evidence="2">
    <location>
        <begin position="3"/>
        <end position="155"/>
    </location>
</feature>
<dbReference type="Gramene" id="TraesCAD_scaffold_010335_01G000700.1">
    <property type="protein sequence ID" value="TraesCAD_scaffold_010335_01G000700.1"/>
    <property type="gene ID" value="TraesCAD_scaffold_010335_01G000700"/>
</dbReference>